<evidence type="ECO:0000313" key="8">
    <source>
        <dbReference type="EMBL" id="KAJ3595878.1"/>
    </source>
</evidence>
<dbReference type="GO" id="GO:0020037">
    <property type="term" value="F:heme binding"/>
    <property type="evidence" value="ECO:0007669"/>
    <property type="project" value="InterPro"/>
</dbReference>
<comment type="cofactor">
    <cofactor evidence="1 6">
        <name>heme</name>
        <dbReference type="ChEBI" id="CHEBI:30413"/>
    </cofactor>
</comment>
<dbReference type="GO" id="GO:0016712">
    <property type="term" value="F:oxidoreductase activity, acting on paired donors, with incorporation or reduction of molecular oxygen, reduced flavin or flavoprotein as one donor, and incorporation of one atom of oxygen"/>
    <property type="evidence" value="ECO:0007669"/>
    <property type="project" value="TreeGrafter"/>
</dbReference>
<keyword evidence="4 6" id="KW-0479">Metal-binding</keyword>
<keyword evidence="7" id="KW-0560">Oxidoreductase</keyword>
<dbReference type="OrthoDB" id="2789670at2759"/>
<dbReference type="InterPro" id="IPR036396">
    <property type="entry name" value="Cyt_P450_sf"/>
</dbReference>
<dbReference type="PANTHER" id="PTHR24300">
    <property type="entry name" value="CYTOCHROME P450 508A4-RELATED"/>
    <property type="match status" value="1"/>
</dbReference>
<dbReference type="PROSITE" id="PS00086">
    <property type="entry name" value="CYTOCHROME_P450"/>
    <property type="match status" value="1"/>
</dbReference>
<evidence type="ECO:0000256" key="3">
    <source>
        <dbReference type="ARBA" id="ARBA00022617"/>
    </source>
</evidence>
<evidence type="ECO:0000256" key="7">
    <source>
        <dbReference type="RuleBase" id="RU000461"/>
    </source>
</evidence>
<dbReference type="Gene3D" id="1.10.630.10">
    <property type="entry name" value="Cytochrome P450"/>
    <property type="match status" value="1"/>
</dbReference>
<protein>
    <recommendedName>
        <fullName evidence="10">Cytochrome P450</fullName>
    </recommendedName>
</protein>
<evidence type="ECO:0000313" key="9">
    <source>
        <dbReference type="Proteomes" id="UP001148018"/>
    </source>
</evidence>
<gene>
    <name evidence="8" type="ORF">NHX12_002290</name>
</gene>
<dbReference type="GO" id="GO:0006082">
    <property type="term" value="P:organic acid metabolic process"/>
    <property type="evidence" value="ECO:0007669"/>
    <property type="project" value="TreeGrafter"/>
</dbReference>
<evidence type="ECO:0008006" key="10">
    <source>
        <dbReference type="Google" id="ProtNLM"/>
    </source>
</evidence>
<evidence type="ECO:0000256" key="5">
    <source>
        <dbReference type="ARBA" id="ARBA00023004"/>
    </source>
</evidence>
<accession>A0A9Q0DYK5</accession>
<dbReference type="PRINTS" id="PR00463">
    <property type="entry name" value="EP450I"/>
</dbReference>
<organism evidence="8 9">
    <name type="scientific">Muraenolepis orangiensis</name>
    <name type="common">Patagonian moray cod</name>
    <dbReference type="NCBI Taxonomy" id="630683"/>
    <lineage>
        <taxon>Eukaryota</taxon>
        <taxon>Metazoa</taxon>
        <taxon>Chordata</taxon>
        <taxon>Craniata</taxon>
        <taxon>Vertebrata</taxon>
        <taxon>Euteleostomi</taxon>
        <taxon>Actinopterygii</taxon>
        <taxon>Neopterygii</taxon>
        <taxon>Teleostei</taxon>
        <taxon>Neoteleostei</taxon>
        <taxon>Acanthomorphata</taxon>
        <taxon>Zeiogadaria</taxon>
        <taxon>Gadariae</taxon>
        <taxon>Gadiformes</taxon>
        <taxon>Muraenolepidoidei</taxon>
        <taxon>Muraenolepididae</taxon>
        <taxon>Muraenolepis</taxon>
    </lineage>
</organism>
<dbReference type="PRINTS" id="PR00385">
    <property type="entry name" value="P450"/>
</dbReference>
<proteinExistence type="inferred from homology"/>
<dbReference type="AlphaFoldDB" id="A0A9Q0DYK5"/>
<evidence type="ECO:0000256" key="1">
    <source>
        <dbReference type="ARBA" id="ARBA00001971"/>
    </source>
</evidence>
<dbReference type="Proteomes" id="UP001148018">
    <property type="component" value="Unassembled WGS sequence"/>
</dbReference>
<keyword evidence="3 6" id="KW-0349">Heme</keyword>
<dbReference type="Pfam" id="PF00067">
    <property type="entry name" value="p450"/>
    <property type="match status" value="1"/>
</dbReference>
<dbReference type="GO" id="GO:0006805">
    <property type="term" value="P:xenobiotic metabolic process"/>
    <property type="evidence" value="ECO:0007669"/>
    <property type="project" value="TreeGrafter"/>
</dbReference>
<evidence type="ECO:0000256" key="2">
    <source>
        <dbReference type="ARBA" id="ARBA00010617"/>
    </source>
</evidence>
<dbReference type="InterPro" id="IPR017972">
    <property type="entry name" value="Cyt_P450_CS"/>
</dbReference>
<comment type="caution">
    <text evidence="8">The sequence shown here is derived from an EMBL/GenBank/DDBJ whole genome shotgun (WGS) entry which is preliminary data.</text>
</comment>
<sequence>MPYMQAVIHEIQRLANTGTIIVPNMASVLCEEGQWKFPHEFNPENFLDDNGDFVKPEAFVPFSVGPRACLGEGLARTELFLVLVTLLRRFQFVWPKNAGEPDLKPVFGLTISPQPFNLESTVFQFKTWMETRFSIVGDNLTS</sequence>
<dbReference type="InterPro" id="IPR001128">
    <property type="entry name" value="Cyt_P450"/>
</dbReference>
<dbReference type="GO" id="GO:0005737">
    <property type="term" value="C:cytoplasm"/>
    <property type="evidence" value="ECO:0007669"/>
    <property type="project" value="TreeGrafter"/>
</dbReference>
<dbReference type="InterPro" id="IPR050182">
    <property type="entry name" value="Cytochrome_P450_fam2"/>
</dbReference>
<reference evidence="8" key="1">
    <citation type="submission" date="2022-07" db="EMBL/GenBank/DDBJ databases">
        <title>Chromosome-level genome of Muraenolepis orangiensis.</title>
        <authorList>
            <person name="Kim J."/>
        </authorList>
    </citation>
    <scope>NUCLEOTIDE SEQUENCE</scope>
    <source>
        <strain evidence="8">KU_S4_2022</strain>
        <tissue evidence="8">Muscle</tissue>
    </source>
</reference>
<keyword evidence="7" id="KW-0503">Monooxygenase</keyword>
<dbReference type="EMBL" id="JANIIK010000110">
    <property type="protein sequence ID" value="KAJ3595878.1"/>
    <property type="molecule type" value="Genomic_DNA"/>
</dbReference>
<evidence type="ECO:0000256" key="4">
    <source>
        <dbReference type="ARBA" id="ARBA00022723"/>
    </source>
</evidence>
<name>A0A9Q0DYK5_9TELE</name>
<keyword evidence="5 6" id="KW-0408">Iron</keyword>
<keyword evidence="9" id="KW-1185">Reference proteome</keyword>
<comment type="similarity">
    <text evidence="2 7">Belongs to the cytochrome P450 family.</text>
</comment>
<dbReference type="InterPro" id="IPR002401">
    <property type="entry name" value="Cyt_P450_E_grp-I"/>
</dbReference>
<evidence type="ECO:0000256" key="6">
    <source>
        <dbReference type="PIRSR" id="PIRSR602401-1"/>
    </source>
</evidence>
<dbReference type="PANTHER" id="PTHR24300:SF327">
    <property type="entry name" value="CYTOCHROME P450 2F2-RELATED"/>
    <property type="match status" value="1"/>
</dbReference>
<dbReference type="SUPFAM" id="SSF48264">
    <property type="entry name" value="Cytochrome P450"/>
    <property type="match status" value="1"/>
</dbReference>
<dbReference type="GO" id="GO:0005506">
    <property type="term" value="F:iron ion binding"/>
    <property type="evidence" value="ECO:0007669"/>
    <property type="project" value="InterPro"/>
</dbReference>
<feature type="binding site" description="axial binding residue" evidence="6">
    <location>
        <position position="69"/>
    </location>
    <ligand>
        <name>heme</name>
        <dbReference type="ChEBI" id="CHEBI:30413"/>
    </ligand>
    <ligandPart>
        <name>Fe</name>
        <dbReference type="ChEBI" id="CHEBI:18248"/>
    </ligandPart>
</feature>